<feature type="chain" id="PRO_5038414079" evidence="5">
    <location>
        <begin position="37"/>
        <end position="510"/>
    </location>
</feature>
<evidence type="ECO:0000256" key="4">
    <source>
        <dbReference type="SAM" id="Phobius"/>
    </source>
</evidence>
<dbReference type="PANTHER" id="PTHR32309:SF31">
    <property type="entry name" value="CAPSULAR EXOPOLYSACCHARIDE FAMILY"/>
    <property type="match status" value="1"/>
</dbReference>
<feature type="region of interest" description="Disordered" evidence="3">
    <location>
        <begin position="470"/>
        <end position="510"/>
    </location>
</feature>
<organism evidence="7 8">
    <name type="scientific">Humibacillus xanthopallidus</name>
    <dbReference type="NCBI Taxonomy" id="412689"/>
    <lineage>
        <taxon>Bacteria</taxon>
        <taxon>Bacillati</taxon>
        <taxon>Actinomycetota</taxon>
        <taxon>Actinomycetes</taxon>
        <taxon>Micrococcales</taxon>
        <taxon>Intrasporangiaceae</taxon>
        <taxon>Humibacillus</taxon>
    </lineage>
</organism>
<dbReference type="RefSeq" id="WP_141821697.1">
    <property type="nucleotide sequence ID" value="NZ_BAAAQC010000022.1"/>
</dbReference>
<comment type="caution">
    <text evidence="7">The sequence shown here is derived from an EMBL/GenBank/DDBJ whole genome shotgun (WGS) entry which is preliminary data.</text>
</comment>
<dbReference type="OrthoDB" id="9812433at2"/>
<evidence type="ECO:0000256" key="1">
    <source>
        <dbReference type="ARBA" id="ARBA00022741"/>
    </source>
</evidence>
<dbReference type="AlphaFoldDB" id="A0A543PXP1"/>
<keyword evidence="2" id="KW-0067">ATP-binding</keyword>
<name>A0A543PXP1_9MICO</name>
<dbReference type="InterPro" id="IPR005702">
    <property type="entry name" value="Wzc-like_C"/>
</dbReference>
<dbReference type="GO" id="GO:0005886">
    <property type="term" value="C:plasma membrane"/>
    <property type="evidence" value="ECO:0007669"/>
    <property type="project" value="TreeGrafter"/>
</dbReference>
<evidence type="ECO:0000313" key="8">
    <source>
        <dbReference type="Proteomes" id="UP000320085"/>
    </source>
</evidence>
<dbReference type="SUPFAM" id="SSF52540">
    <property type="entry name" value="P-loop containing nucleoside triphosphate hydrolases"/>
    <property type="match status" value="1"/>
</dbReference>
<feature type="domain" description="CobQ/CobB/MinD/ParA nucleotide binding" evidence="6">
    <location>
        <begin position="279"/>
        <end position="371"/>
    </location>
</feature>
<evidence type="ECO:0000256" key="3">
    <source>
        <dbReference type="SAM" id="MobiDB-lite"/>
    </source>
</evidence>
<evidence type="ECO:0000259" key="6">
    <source>
        <dbReference type="Pfam" id="PF01656"/>
    </source>
</evidence>
<dbReference type="GO" id="GO:0004713">
    <property type="term" value="F:protein tyrosine kinase activity"/>
    <property type="evidence" value="ECO:0007669"/>
    <property type="project" value="TreeGrafter"/>
</dbReference>
<dbReference type="Proteomes" id="UP000320085">
    <property type="component" value="Unassembled WGS sequence"/>
</dbReference>
<reference evidence="7 8" key="1">
    <citation type="submission" date="2019-06" db="EMBL/GenBank/DDBJ databases">
        <title>Sequencing the genomes of 1000 actinobacteria strains.</title>
        <authorList>
            <person name="Klenk H.-P."/>
        </authorList>
    </citation>
    <scope>NUCLEOTIDE SEQUENCE [LARGE SCALE GENOMIC DNA]</scope>
    <source>
        <strain evidence="7 8">DSM 21776</strain>
    </source>
</reference>
<keyword evidence="4" id="KW-0812">Transmembrane</keyword>
<protein>
    <submittedName>
        <fullName evidence="7">Capsular exopolysaccharide synthesis family protein</fullName>
    </submittedName>
</protein>
<dbReference type="Pfam" id="PF01656">
    <property type="entry name" value="CbiA"/>
    <property type="match status" value="1"/>
</dbReference>
<dbReference type="CDD" id="cd05387">
    <property type="entry name" value="BY-kinase"/>
    <property type="match status" value="1"/>
</dbReference>
<sequence>MTLKDYLKVFRHRWPVIVACALSAAAIMWLVTPAQTATAQKASSYTATATLLVGTSADSTAQMGRIALYLTTGEIPRRAAAKLGYTGDPAMLASGLTVTPDFNAAALTVAATAPDGQRAAAVANAFADETVAFFKQSRPGTGNATVTILQRATPIPNVTGGGFVVPPGRAFRTALAAMLGLLAGLALALVLDRLDSRLRTREEIAAALRLPIIAEVPRLNRSQRSSPSIGVAEQPLSPYSDSYRAARTALAHTASQHAGASVSSTDVPRGYAAAQGRLILVTSAYPGEGKTTSVANLAASFAETGLRVLVLDADLRSPDTHDLFDVPQGAGLSDYLSRPEDASLEALIRPTSIPDVRIITAGTRLSHPASLASRMGGLLSETRGLADIVLIDTAPLLAASDVFDLLPLVDTVLMVVRNGRITEVAGRRVSELLGRFNVPVSGVLIVGVRTERSTYGYGRGYGYGYGVSKQKRGRSIGGAQGARAKRPAHDVDSKSDPDSRQTRRTSSSSL</sequence>
<feature type="transmembrane region" description="Helical" evidence="4">
    <location>
        <begin position="173"/>
        <end position="191"/>
    </location>
</feature>
<dbReference type="Gene3D" id="3.40.50.300">
    <property type="entry name" value="P-loop containing nucleotide triphosphate hydrolases"/>
    <property type="match status" value="1"/>
</dbReference>
<dbReference type="InterPro" id="IPR050445">
    <property type="entry name" value="Bact_polysacc_biosynth/exp"/>
</dbReference>
<keyword evidence="1" id="KW-0547">Nucleotide-binding</keyword>
<dbReference type="InterPro" id="IPR027417">
    <property type="entry name" value="P-loop_NTPase"/>
</dbReference>
<dbReference type="PANTHER" id="PTHR32309">
    <property type="entry name" value="TYROSINE-PROTEIN KINASE"/>
    <property type="match status" value="1"/>
</dbReference>
<evidence type="ECO:0000256" key="5">
    <source>
        <dbReference type="SAM" id="SignalP"/>
    </source>
</evidence>
<keyword evidence="5" id="KW-0732">Signal</keyword>
<keyword evidence="4" id="KW-0472">Membrane</keyword>
<evidence type="ECO:0000313" key="7">
    <source>
        <dbReference type="EMBL" id="TQN48811.1"/>
    </source>
</evidence>
<evidence type="ECO:0000256" key="2">
    <source>
        <dbReference type="ARBA" id="ARBA00022840"/>
    </source>
</evidence>
<dbReference type="EMBL" id="VFQF01000001">
    <property type="protein sequence ID" value="TQN48811.1"/>
    <property type="molecule type" value="Genomic_DNA"/>
</dbReference>
<accession>A0A543PXP1</accession>
<keyword evidence="4" id="KW-1133">Transmembrane helix</keyword>
<feature type="signal peptide" evidence="5">
    <location>
        <begin position="1"/>
        <end position="36"/>
    </location>
</feature>
<feature type="compositionally biased region" description="Basic and acidic residues" evidence="3">
    <location>
        <begin position="487"/>
        <end position="501"/>
    </location>
</feature>
<dbReference type="InterPro" id="IPR002586">
    <property type="entry name" value="CobQ/CobB/MinD/ParA_Nub-bd_dom"/>
</dbReference>
<gene>
    <name evidence="7" type="ORF">FHX52_1958</name>
</gene>
<proteinExistence type="predicted"/>